<dbReference type="KEGG" id="ful:C4N20_03875"/>
<feature type="chain" id="PRO_5043914902" description="DUF4402 domain-containing protein" evidence="1">
    <location>
        <begin position="20"/>
        <end position="191"/>
    </location>
</feature>
<evidence type="ECO:0000256" key="1">
    <source>
        <dbReference type="SAM" id="SignalP"/>
    </source>
</evidence>
<evidence type="ECO:0008006" key="4">
    <source>
        <dbReference type="Google" id="ProtNLM"/>
    </source>
</evidence>
<reference evidence="2 3" key="1">
    <citation type="submission" date="2018-06" db="EMBL/GenBank/DDBJ databases">
        <authorList>
            <consortium name="Pathogen Informatics"/>
            <person name="Doyle S."/>
        </authorList>
    </citation>
    <scope>NUCLEOTIDE SEQUENCE [LARGE SCALE GENOMIC DNA]</scope>
    <source>
        <strain evidence="2 3">NCTC12112</strain>
    </source>
</reference>
<feature type="signal peptide" evidence="1">
    <location>
        <begin position="1"/>
        <end position="19"/>
    </location>
</feature>
<dbReference type="RefSeq" id="WP_005980679.1">
    <property type="nucleotide sequence ID" value="NZ_CABKNW010000005.1"/>
</dbReference>
<proteinExistence type="predicted"/>
<dbReference type="GeneID" id="78453936"/>
<dbReference type="AlphaFoldDB" id="A0AAX2JDH6"/>
<protein>
    <recommendedName>
        <fullName evidence="4">DUF4402 domain-containing protein</fullName>
    </recommendedName>
</protein>
<name>A0AAX2JDH6_9FUSO</name>
<dbReference type="Proteomes" id="UP000249008">
    <property type="component" value="Chromosome 1"/>
</dbReference>
<dbReference type="EMBL" id="LS483487">
    <property type="protein sequence ID" value="SQJ11394.1"/>
    <property type="molecule type" value="Genomic_DNA"/>
</dbReference>
<sequence>MKKLLLLAGLLVIAGSAFTADIQTEASGEVEIFAQVLTDLNIETEPLNFGILGLNDNKTVNPSQTEAGKFIIKGASNTNISLTIEDTIDAENKFKNGQITARLLREGGSNGAAYNDRLVPIIKIYDNGKQLSDSDLSFNIAATGNLHEVKSKEFRVAGDIETRPEQNTGSYKGAIKVTAKYDSWPAATPAK</sequence>
<evidence type="ECO:0000313" key="3">
    <source>
        <dbReference type="Proteomes" id="UP000249008"/>
    </source>
</evidence>
<organism evidence="2 3">
    <name type="scientific">Fusobacterium ulcerans</name>
    <dbReference type="NCBI Taxonomy" id="861"/>
    <lineage>
        <taxon>Bacteria</taxon>
        <taxon>Fusobacteriati</taxon>
        <taxon>Fusobacteriota</taxon>
        <taxon>Fusobacteriia</taxon>
        <taxon>Fusobacteriales</taxon>
        <taxon>Fusobacteriaceae</taxon>
        <taxon>Fusobacterium</taxon>
    </lineage>
</organism>
<keyword evidence="1" id="KW-0732">Signal</keyword>
<accession>A0AAX2JDH6</accession>
<evidence type="ECO:0000313" key="2">
    <source>
        <dbReference type="EMBL" id="SQJ11394.1"/>
    </source>
</evidence>
<gene>
    <name evidence="2" type="ORF">NCTC12112_02658</name>
</gene>